<name>A0AAD5ZLE1_9POAL</name>
<proteinExistence type="predicted"/>
<accession>A0AAD5ZLE1</accession>
<dbReference type="PANTHER" id="PTHR12281:SF31">
    <property type="entry name" value="DCN1-LIKE PROTEIN 3"/>
    <property type="match status" value="1"/>
</dbReference>
<dbReference type="Gene3D" id="1.10.238.200">
    <property type="entry name" value="Cullin, PONY binding domain"/>
    <property type="match status" value="1"/>
</dbReference>
<evidence type="ECO:0000256" key="1">
    <source>
        <dbReference type="RuleBase" id="RU410713"/>
    </source>
</evidence>
<sequence>MECLRSNCPDIFDVFYKYCDIISGRNPSNMKESLSLLLKSIDERRRTRDTTLGDIVRLMPCLNLSDDSQFNCFYDFVFFICRENGQKSIAVHRALSAWKIILHGRFRLLDQWCDFVQKHQKHNISEDTWQQLLAFSRCVREDLGGYDPKGAWPVLIDDFVEHMHRTIEIADCSENKSMCCSISNTFSGLNLLPGSKRKTLEDDSLEGEMVSDSSEYQQDLMQVKRQKNSLYEDSNRHNIRGCVQTSVCAVEGSLSKGFEGYLSIGSPFQLNHKNRAS</sequence>
<dbReference type="GO" id="GO:0032182">
    <property type="term" value="F:ubiquitin-like protein binding"/>
    <property type="evidence" value="ECO:0007669"/>
    <property type="project" value="TreeGrafter"/>
</dbReference>
<dbReference type="Pfam" id="PF03556">
    <property type="entry name" value="Cullin_binding"/>
    <property type="match status" value="1"/>
</dbReference>
<dbReference type="GO" id="GO:0045116">
    <property type="term" value="P:protein neddylation"/>
    <property type="evidence" value="ECO:0007669"/>
    <property type="project" value="TreeGrafter"/>
</dbReference>
<comment type="function">
    <text evidence="1">Neddylation of cullins play an essential role in the regulation of SCF-type complexes activity.</text>
</comment>
<dbReference type="AlphaFoldDB" id="A0AAD5ZLE1"/>
<dbReference type="InterPro" id="IPR005176">
    <property type="entry name" value="PONY_dom"/>
</dbReference>
<dbReference type="Proteomes" id="UP001210211">
    <property type="component" value="Unassembled WGS sequence"/>
</dbReference>
<feature type="domain" description="DCUN1" evidence="2">
    <location>
        <begin position="1"/>
        <end position="164"/>
    </location>
</feature>
<evidence type="ECO:0000313" key="3">
    <source>
        <dbReference type="EMBL" id="KAJ3700052.1"/>
    </source>
</evidence>
<reference evidence="3 4" key="1">
    <citation type="journal article" date="2022" name="Cell">
        <title>Repeat-based holocentromeres influence genome architecture and karyotype evolution.</title>
        <authorList>
            <person name="Hofstatter P.G."/>
            <person name="Thangavel G."/>
            <person name="Lux T."/>
            <person name="Neumann P."/>
            <person name="Vondrak T."/>
            <person name="Novak P."/>
            <person name="Zhang M."/>
            <person name="Costa L."/>
            <person name="Castellani M."/>
            <person name="Scott A."/>
            <person name="Toegelov H."/>
            <person name="Fuchs J."/>
            <person name="Mata-Sucre Y."/>
            <person name="Dias Y."/>
            <person name="Vanzela A.L.L."/>
            <person name="Huettel B."/>
            <person name="Almeida C.C.S."/>
            <person name="Simkova H."/>
            <person name="Souza G."/>
            <person name="Pedrosa-Harand A."/>
            <person name="Macas J."/>
            <person name="Mayer K.F.X."/>
            <person name="Houben A."/>
            <person name="Marques A."/>
        </authorList>
    </citation>
    <scope>NUCLEOTIDE SEQUENCE [LARGE SCALE GENOMIC DNA]</scope>
    <source>
        <strain evidence="3">RhyTen1mFocal</strain>
    </source>
</reference>
<organism evidence="3 4">
    <name type="scientific">Rhynchospora tenuis</name>
    <dbReference type="NCBI Taxonomy" id="198213"/>
    <lineage>
        <taxon>Eukaryota</taxon>
        <taxon>Viridiplantae</taxon>
        <taxon>Streptophyta</taxon>
        <taxon>Embryophyta</taxon>
        <taxon>Tracheophyta</taxon>
        <taxon>Spermatophyta</taxon>
        <taxon>Magnoliopsida</taxon>
        <taxon>Liliopsida</taxon>
        <taxon>Poales</taxon>
        <taxon>Cyperaceae</taxon>
        <taxon>Cyperoideae</taxon>
        <taxon>Rhynchosporeae</taxon>
        <taxon>Rhynchospora</taxon>
    </lineage>
</organism>
<evidence type="ECO:0000259" key="2">
    <source>
        <dbReference type="PROSITE" id="PS51229"/>
    </source>
</evidence>
<dbReference type="PROSITE" id="PS51229">
    <property type="entry name" value="DCUN1"/>
    <property type="match status" value="1"/>
</dbReference>
<dbReference type="PANTHER" id="PTHR12281">
    <property type="entry name" value="RP42 RELATED"/>
    <property type="match status" value="1"/>
</dbReference>
<dbReference type="GO" id="GO:0097602">
    <property type="term" value="F:cullin family protein binding"/>
    <property type="evidence" value="ECO:0007669"/>
    <property type="project" value="TreeGrafter"/>
</dbReference>
<evidence type="ECO:0000313" key="4">
    <source>
        <dbReference type="Proteomes" id="UP001210211"/>
    </source>
</evidence>
<dbReference type="GO" id="GO:0000151">
    <property type="term" value="C:ubiquitin ligase complex"/>
    <property type="evidence" value="ECO:0007669"/>
    <property type="project" value="TreeGrafter"/>
</dbReference>
<gene>
    <name evidence="3" type="ORF">LUZ61_003757</name>
</gene>
<dbReference type="InterPro" id="IPR014764">
    <property type="entry name" value="DCN-prot"/>
</dbReference>
<dbReference type="FunFam" id="1.10.238.200:FF:000006">
    <property type="entry name" value="Defective in cullin neddylation protein"/>
    <property type="match status" value="1"/>
</dbReference>
<dbReference type="InterPro" id="IPR042460">
    <property type="entry name" value="DCN1-like_PONY"/>
</dbReference>
<dbReference type="EMBL" id="JAMRDG010000001">
    <property type="protein sequence ID" value="KAJ3700052.1"/>
    <property type="molecule type" value="Genomic_DNA"/>
</dbReference>
<protein>
    <recommendedName>
        <fullName evidence="1">Defective in cullin neddylation protein</fullName>
    </recommendedName>
</protein>
<comment type="caution">
    <text evidence="3">The sequence shown here is derived from an EMBL/GenBank/DDBJ whole genome shotgun (WGS) entry which is preliminary data.</text>
</comment>
<dbReference type="GO" id="GO:0031624">
    <property type="term" value="F:ubiquitin conjugating enzyme binding"/>
    <property type="evidence" value="ECO:0007669"/>
    <property type="project" value="TreeGrafter"/>
</dbReference>
<keyword evidence="4" id="KW-1185">Reference proteome</keyword>